<keyword evidence="2" id="KW-0176">Collagen</keyword>
<sequence>MAKRCRSPNSHSDGCTNGSPEAAEESDSNAGRLGAAGVGRGAARLTAGPLTPHRGGAGAGAGAGSPNRAPPTAAGGGRTAGPGRAAHRRSRCWSWTRGGWPTGRGWWPARRRAARTRWRCCRGRSRGAAGRVAARGGDRRPAGRDGHRLRVPRRGARTAAVRRDAGRVAVHPRQRPGPAGPPLETAADAAGSAQPPLGLREGPPQDGAPAALHPPSGAAGRGGQVTDRPWSTSTSTPPTTTRCGGSRPSAPSRSARRWSSSRTGSGCTRAWRPTRPCPACSTRCAPDARAATGCWSSTTPRSWRRSGHSSRGRARPDPGHLEERPVVARRPHRRSGRLRARGEHRATASPRTGAAARTGGPGRRRPGRPSQDGASASVYPPSGAGVPGAVRALPQGRALLSPGTGPAHQALEATPTRSS</sequence>
<organism evidence="2 3">
    <name type="scientific">Streptomyces rapamycinicus (strain ATCC 29253 / DSM 41530 / NRRL 5491 / AYB-994)</name>
    <name type="common">Streptomyces hygroscopicus (strain ATCC 29253)</name>
    <dbReference type="NCBI Taxonomy" id="1343740"/>
    <lineage>
        <taxon>Bacteria</taxon>
        <taxon>Bacillati</taxon>
        <taxon>Actinomycetota</taxon>
        <taxon>Actinomycetes</taxon>
        <taxon>Kitasatosporales</taxon>
        <taxon>Streptomycetaceae</taxon>
        <taxon>Streptomyces</taxon>
        <taxon>Streptomyces violaceusniger group</taxon>
    </lineage>
</organism>
<dbReference type="EMBL" id="QYCY01000001">
    <property type="protein sequence ID" value="RLV80603.1"/>
    <property type="molecule type" value="Genomic_DNA"/>
</dbReference>
<feature type="compositionally biased region" description="Basic residues" evidence="1">
    <location>
        <begin position="327"/>
        <end position="339"/>
    </location>
</feature>
<dbReference type="AlphaFoldDB" id="A0A3L8RNQ7"/>
<feature type="compositionally biased region" description="Low complexity" evidence="1">
    <location>
        <begin position="231"/>
        <end position="269"/>
    </location>
</feature>
<feature type="region of interest" description="Disordered" evidence="1">
    <location>
        <begin position="125"/>
        <end position="419"/>
    </location>
</feature>
<dbReference type="Proteomes" id="UP000281594">
    <property type="component" value="Unassembled WGS sequence"/>
</dbReference>
<reference evidence="2 3" key="1">
    <citation type="journal article" date="2018" name="J. Biol. Chem.">
        <title>Discovery of the actinoplanic acid pathway in Streptomyces rapamycinicus reveals a genetically conserved synergism with rapamycin.</title>
        <authorList>
            <person name="Mrak P."/>
            <person name="Krastel P."/>
            <person name="Pivk Lukancic P."/>
            <person name="Tao J."/>
            <person name="Pistorius D."/>
            <person name="Moore C.M."/>
        </authorList>
    </citation>
    <scope>NUCLEOTIDE SEQUENCE [LARGE SCALE GENOMIC DNA]</scope>
    <source>
        <strain evidence="2 3">NRRL 5491</strain>
    </source>
</reference>
<protein>
    <submittedName>
        <fullName evidence="2">Putative collagen alpha-1(I) chain-like, annotated as incomplete</fullName>
    </submittedName>
</protein>
<feature type="compositionally biased region" description="Basic and acidic residues" evidence="1">
    <location>
        <begin position="314"/>
        <end position="326"/>
    </location>
</feature>
<evidence type="ECO:0000313" key="2">
    <source>
        <dbReference type="EMBL" id="RLV80603.1"/>
    </source>
</evidence>
<evidence type="ECO:0000256" key="1">
    <source>
        <dbReference type="SAM" id="MobiDB-lite"/>
    </source>
</evidence>
<feature type="region of interest" description="Disordered" evidence="1">
    <location>
        <begin position="1"/>
        <end position="90"/>
    </location>
</feature>
<proteinExistence type="predicted"/>
<accession>A0A3L8RNQ7</accession>
<evidence type="ECO:0000313" key="3">
    <source>
        <dbReference type="Proteomes" id="UP000281594"/>
    </source>
</evidence>
<feature type="compositionally biased region" description="Basic residues" evidence="1">
    <location>
        <begin position="302"/>
        <end position="313"/>
    </location>
</feature>
<feature type="compositionally biased region" description="Low complexity" evidence="1">
    <location>
        <begin position="347"/>
        <end position="358"/>
    </location>
</feature>
<gene>
    <name evidence="2" type="ORF">D3C57_119500</name>
</gene>
<name>A0A3L8RNQ7_STRRN</name>
<feature type="compositionally biased region" description="Low complexity" evidence="1">
    <location>
        <begin position="126"/>
        <end position="135"/>
    </location>
</feature>
<feature type="compositionally biased region" description="Polar residues" evidence="1">
    <location>
        <begin position="7"/>
        <end position="19"/>
    </location>
</feature>
<feature type="compositionally biased region" description="Basic and acidic residues" evidence="1">
    <location>
        <begin position="136"/>
        <end position="148"/>
    </location>
</feature>
<comment type="caution">
    <text evidence="2">The sequence shown here is derived from an EMBL/GenBank/DDBJ whole genome shotgun (WGS) entry which is preliminary data.</text>
</comment>